<evidence type="ECO:0000313" key="2">
    <source>
        <dbReference type="Proteomes" id="UP001652642"/>
    </source>
</evidence>
<dbReference type="SUPFAM" id="SSF54236">
    <property type="entry name" value="Ubiquitin-like"/>
    <property type="match status" value="1"/>
</dbReference>
<dbReference type="InterPro" id="IPR000159">
    <property type="entry name" value="RA_dom"/>
</dbReference>
<organism evidence="2 7">
    <name type="scientific">Pogona vitticeps</name>
    <name type="common">central bearded dragon</name>
    <dbReference type="NCBI Taxonomy" id="103695"/>
    <lineage>
        <taxon>Eukaryota</taxon>
        <taxon>Metazoa</taxon>
        <taxon>Chordata</taxon>
        <taxon>Craniata</taxon>
        <taxon>Vertebrata</taxon>
        <taxon>Euteleostomi</taxon>
        <taxon>Lepidosauria</taxon>
        <taxon>Squamata</taxon>
        <taxon>Bifurcata</taxon>
        <taxon>Unidentata</taxon>
        <taxon>Episquamata</taxon>
        <taxon>Toxicofera</taxon>
        <taxon>Iguania</taxon>
        <taxon>Acrodonta</taxon>
        <taxon>Agamidae</taxon>
        <taxon>Amphibolurinae</taxon>
        <taxon>Pogona</taxon>
    </lineage>
</organism>
<feature type="domain" description="Ras-associating" evidence="1">
    <location>
        <begin position="71"/>
        <end position="137"/>
    </location>
</feature>
<dbReference type="Proteomes" id="UP001652642">
    <property type="component" value="Chromosome Z"/>
</dbReference>
<gene>
    <name evidence="3 4 5 6 7" type="primary">LOC110070893</name>
</gene>
<evidence type="ECO:0000313" key="4">
    <source>
        <dbReference type="RefSeq" id="XP_072840961.1"/>
    </source>
</evidence>
<dbReference type="RefSeq" id="XP_072840964.1">
    <property type="nucleotide sequence ID" value="XM_072984863.1"/>
</dbReference>
<dbReference type="InterPro" id="IPR029071">
    <property type="entry name" value="Ubiquitin-like_domsf"/>
</dbReference>
<accession>A0ABM5F6D8</accession>
<evidence type="ECO:0000313" key="7">
    <source>
        <dbReference type="RefSeq" id="XP_072840964.1"/>
    </source>
</evidence>
<dbReference type="RefSeq" id="XP_072840962.1">
    <property type="nucleotide sequence ID" value="XM_072984861.1"/>
</dbReference>
<dbReference type="GeneID" id="110070893"/>
<name>A0ABM5F6D8_9SAUR</name>
<dbReference type="SMART" id="SM00314">
    <property type="entry name" value="RA"/>
    <property type="match status" value="1"/>
</dbReference>
<dbReference type="RefSeq" id="XP_072840963.1">
    <property type="nucleotide sequence ID" value="XM_072984862.1"/>
</dbReference>
<evidence type="ECO:0000313" key="6">
    <source>
        <dbReference type="RefSeq" id="XP_072840963.1"/>
    </source>
</evidence>
<protein>
    <submittedName>
        <fullName evidence="3 4">Ral guanine nucleotide dissociation stimulator-like 2 isoform X2</fullName>
    </submittedName>
</protein>
<dbReference type="RefSeq" id="XP_072840960.1">
    <property type="nucleotide sequence ID" value="XM_072984859.1"/>
</dbReference>
<evidence type="ECO:0000313" key="5">
    <source>
        <dbReference type="RefSeq" id="XP_072840962.1"/>
    </source>
</evidence>
<dbReference type="PROSITE" id="PS50200">
    <property type="entry name" value="RA"/>
    <property type="match status" value="1"/>
</dbReference>
<reference evidence="3 4" key="1">
    <citation type="submission" date="2025-05" db="UniProtKB">
        <authorList>
            <consortium name="RefSeq"/>
        </authorList>
    </citation>
    <scope>IDENTIFICATION</scope>
</reference>
<dbReference type="RefSeq" id="XP_072840961.1">
    <property type="nucleotide sequence ID" value="XM_072984860.1"/>
</dbReference>
<keyword evidence="2" id="KW-1185">Reference proteome</keyword>
<dbReference type="Gene3D" id="3.10.20.90">
    <property type="entry name" value="Phosphatidylinositol 3-kinase Catalytic Subunit, Chain A, domain 1"/>
    <property type="match status" value="1"/>
</dbReference>
<evidence type="ECO:0000259" key="1">
    <source>
        <dbReference type="PROSITE" id="PS50200"/>
    </source>
</evidence>
<proteinExistence type="predicted"/>
<evidence type="ECO:0000313" key="3">
    <source>
        <dbReference type="RefSeq" id="XP_072840960.1"/>
    </source>
</evidence>
<dbReference type="Pfam" id="PF00788">
    <property type="entry name" value="RA"/>
    <property type="match status" value="1"/>
</dbReference>
<sequence length="175" mass="19323">MLLPPKFLFALRHHLCPTVHALAPAQEDLGEDLQWNKPGWLALSNRPQRRKEIQSGEAGLSLNSKAGKERLVTSLDKTPAVIAKALEKHNQERSQAPQYKLVQLLSEGPELAFPPTTNVFYAMNSSCQDFMLRAKQGKPAPLPPLPRTPTPKGVEISATFPKIKATGRKIAKALF</sequence>